<evidence type="ECO:0000256" key="2">
    <source>
        <dbReference type="ARBA" id="ARBA00023026"/>
    </source>
</evidence>
<keyword evidence="5" id="KW-0732">Signal</keyword>
<name>A0A9W8Q2G8_9HYPO</name>
<dbReference type="GO" id="GO:0008061">
    <property type="term" value="F:chitin binding"/>
    <property type="evidence" value="ECO:0007669"/>
    <property type="project" value="UniProtKB-KW"/>
</dbReference>
<dbReference type="OrthoDB" id="5985073at2759"/>
<evidence type="ECO:0000256" key="1">
    <source>
        <dbReference type="ARBA" id="ARBA00022669"/>
    </source>
</evidence>
<organism evidence="7 8">
    <name type="scientific">Fusarium irregulare</name>
    <dbReference type="NCBI Taxonomy" id="2494466"/>
    <lineage>
        <taxon>Eukaryota</taxon>
        <taxon>Fungi</taxon>
        <taxon>Dikarya</taxon>
        <taxon>Ascomycota</taxon>
        <taxon>Pezizomycotina</taxon>
        <taxon>Sordariomycetes</taxon>
        <taxon>Hypocreomycetidae</taxon>
        <taxon>Hypocreales</taxon>
        <taxon>Nectriaceae</taxon>
        <taxon>Fusarium</taxon>
        <taxon>Fusarium incarnatum-equiseti species complex</taxon>
    </lineage>
</organism>
<accession>A0A9W8Q2G8</accession>
<dbReference type="PROSITE" id="PS51782">
    <property type="entry name" value="LYSM"/>
    <property type="match status" value="1"/>
</dbReference>
<evidence type="ECO:0000313" key="8">
    <source>
        <dbReference type="Proteomes" id="UP001152130"/>
    </source>
</evidence>
<feature type="chain" id="PRO_5040783200" description="LysM domain-containing protein" evidence="5">
    <location>
        <begin position="21"/>
        <end position="335"/>
    </location>
</feature>
<evidence type="ECO:0000256" key="3">
    <source>
        <dbReference type="ARBA" id="ARBA00044955"/>
    </source>
</evidence>
<sequence>MVVIQRLIPLLSLYLGSSAAFRLYYAEDLERKHVGDPCVKAMSADIDCPVDVRSFKQGGYYASLGNVTLTDEICTATCSASLKAWFDTVVSACANEKKVDDVPQFYGGYIWAGWNETCDKDPKTNRYCNEDAEEEEKLCLDCNRRKLEMMQSSSYSEYDSFYRSKLVEVYEKCGGSGPTDIPLGPWDAEHERFCSSKKWHTTKENETCDSVAKAHPGVAGHTLYKFNENFIADCRKLRAGIKLCLPEICPIHVVQPGDTCESIEEENDLETGRARDFNWWIKSDCSDLQEATDLYGKPICIGAYPQETYGPPIKFSSANGPPIPQLRMDDVDDNE</sequence>
<evidence type="ECO:0000256" key="5">
    <source>
        <dbReference type="SAM" id="SignalP"/>
    </source>
</evidence>
<dbReference type="InterPro" id="IPR052210">
    <property type="entry name" value="LysM1-like"/>
</dbReference>
<dbReference type="AlphaFoldDB" id="A0A9W8Q2G8"/>
<dbReference type="Gene3D" id="3.10.350.10">
    <property type="entry name" value="LysM domain"/>
    <property type="match status" value="2"/>
</dbReference>
<dbReference type="SMART" id="SM00257">
    <property type="entry name" value="LysM"/>
    <property type="match status" value="2"/>
</dbReference>
<proteinExistence type="inferred from homology"/>
<feature type="region of interest" description="Disordered" evidence="4">
    <location>
        <begin position="313"/>
        <end position="335"/>
    </location>
</feature>
<comment type="similarity">
    <text evidence="3">Belongs to the secreted LysM effector family.</text>
</comment>
<dbReference type="PANTHER" id="PTHR34997:SF16">
    <property type="entry name" value="LYSM DOMAIN-CONTAINING PROTEIN"/>
    <property type="match status" value="1"/>
</dbReference>
<dbReference type="InterPro" id="IPR036779">
    <property type="entry name" value="LysM_dom_sf"/>
</dbReference>
<feature type="domain" description="LysM" evidence="6">
    <location>
        <begin position="198"/>
        <end position="245"/>
    </location>
</feature>
<dbReference type="PANTHER" id="PTHR34997">
    <property type="entry name" value="AM15"/>
    <property type="match status" value="1"/>
</dbReference>
<keyword evidence="1" id="KW-0147">Chitin-binding</keyword>
<dbReference type="Pfam" id="PF01476">
    <property type="entry name" value="LysM"/>
    <property type="match status" value="2"/>
</dbReference>
<comment type="caution">
    <text evidence="7">The sequence shown here is derived from an EMBL/GenBank/DDBJ whole genome shotgun (WGS) entry which is preliminary data.</text>
</comment>
<dbReference type="InterPro" id="IPR018392">
    <property type="entry name" value="LysM"/>
</dbReference>
<protein>
    <recommendedName>
        <fullName evidence="6">LysM domain-containing protein</fullName>
    </recommendedName>
</protein>
<evidence type="ECO:0000259" key="6">
    <source>
        <dbReference type="PROSITE" id="PS51782"/>
    </source>
</evidence>
<dbReference type="Proteomes" id="UP001152130">
    <property type="component" value="Unassembled WGS sequence"/>
</dbReference>
<gene>
    <name evidence="7" type="ORF">NW766_000872</name>
</gene>
<evidence type="ECO:0000256" key="4">
    <source>
        <dbReference type="SAM" id="MobiDB-lite"/>
    </source>
</evidence>
<dbReference type="EMBL" id="JAPDHF010000001">
    <property type="protein sequence ID" value="KAJ4024633.1"/>
    <property type="molecule type" value="Genomic_DNA"/>
</dbReference>
<keyword evidence="2" id="KW-0843">Virulence</keyword>
<evidence type="ECO:0000313" key="7">
    <source>
        <dbReference type="EMBL" id="KAJ4024633.1"/>
    </source>
</evidence>
<reference evidence="7" key="1">
    <citation type="submission" date="2022-10" db="EMBL/GenBank/DDBJ databases">
        <title>Fusarium specimens isolated from Avocado Roots.</title>
        <authorList>
            <person name="Stajich J."/>
            <person name="Roper C."/>
            <person name="Heimlech-Rivalta G."/>
        </authorList>
    </citation>
    <scope>NUCLEOTIDE SEQUENCE</scope>
    <source>
        <strain evidence="7">CF00143</strain>
    </source>
</reference>
<keyword evidence="8" id="KW-1185">Reference proteome</keyword>
<feature type="signal peptide" evidence="5">
    <location>
        <begin position="1"/>
        <end position="20"/>
    </location>
</feature>